<gene>
    <name evidence="1" type="ORF">H9X83_12360</name>
</gene>
<sequence length="134" mass="15615">MNRIEKLSRKLNYSMDNLFGLLSYAMIRNLANSVANKAPMPVITQSSLNKSIGYRLMKDAIQLNEFGKIAVDLILGEYDDYNDNDNIFAVKILKLLVLDYYYVYGSKDYKNRQKVWQKMNFGEKQKKLVLQGDR</sequence>
<evidence type="ECO:0000313" key="2">
    <source>
        <dbReference type="Proteomes" id="UP000729290"/>
    </source>
</evidence>
<comment type="caution">
    <text evidence="1">The sequence shown here is derived from an EMBL/GenBank/DDBJ whole genome shotgun (WGS) entry which is preliminary data.</text>
</comment>
<dbReference type="Proteomes" id="UP000729290">
    <property type="component" value="Unassembled WGS sequence"/>
</dbReference>
<keyword evidence="2" id="KW-1185">Reference proteome</keyword>
<protein>
    <submittedName>
        <fullName evidence="1">Uncharacterized protein</fullName>
    </submittedName>
</protein>
<organism evidence="1 2">
    <name type="scientific">Anaerotignum lactatifermentans</name>
    <dbReference type="NCBI Taxonomy" id="160404"/>
    <lineage>
        <taxon>Bacteria</taxon>
        <taxon>Bacillati</taxon>
        <taxon>Bacillota</taxon>
        <taxon>Clostridia</taxon>
        <taxon>Lachnospirales</taxon>
        <taxon>Anaerotignaceae</taxon>
        <taxon>Anaerotignum</taxon>
    </lineage>
</organism>
<accession>A0ABS2GDR7</accession>
<reference evidence="1 2" key="1">
    <citation type="journal article" date="2021" name="Sci. Rep.">
        <title>The distribution of antibiotic resistance genes in chicken gut microbiota commensals.</title>
        <authorList>
            <person name="Juricova H."/>
            <person name="Matiasovicova J."/>
            <person name="Kubasova T."/>
            <person name="Cejkova D."/>
            <person name="Rychlik I."/>
        </authorList>
    </citation>
    <scope>NUCLEOTIDE SEQUENCE [LARGE SCALE GENOMIC DNA]</scope>
    <source>
        <strain evidence="1 2">An431b</strain>
    </source>
</reference>
<evidence type="ECO:0000313" key="1">
    <source>
        <dbReference type="EMBL" id="MBM6878928.1"/>
    </source>
</evidence>
<dbReference type="EMBL" id="JACSNV010000027">
    <property type="protein sequence ID" value="MBM6878928.1"/>
    <property type="molecule type" value="Genomic_DNA"/>
</dbReference>
<proteinExistence type="predicted"/>
<name>A0ABS2GDR7_9FIRM</name>